<dbReference type="GO" id="GO:0004252">
    <property type="term" value="F:serine-type endopeptidase activity"/>
    <property type="evidence" value="ECO:0007669"/>
    <property type="project" value="InterPro"/>
</dbReference>
<dbReference type="InterPro" id="IPR009003">
    <property type="entry name" value="Peptidase_S1_PA"/>
</dbReference>
<accession>A0A6A6LTC1</accession>
<dbReference type="Proteomes" id="UP000467840">
    <property type="component" value="Chromosome 16"/>
</dbReference>
<organism evidence="1 2">
    <name type="scientific">Hevea brasiliensis</name>
    <name type="common">Para rubber tree</name>
    <name type="synonym">Siphonia brasiliensis</name>
    <dbReference type="NCBI Taxonomy" id="3981"/>
    <lineage>
        <taxon>Eukaryota</taxon>
        <taxon>Viridiplantae</taxon>
        <taxon>Streptophyta</taxon>
        <taxon>Embryophyta</taxon>
        <taxon>Tracheophyta</taxon>
        <taxon>Spermatophyta</taxon>
        <taxon>Magnoliopsida</taxon>
        <taxon>eudicotyledons</taxon>
        <taxon>Gunneridae</taxon>
        <taxon>Pentapetalae</taxon>
        <taxon>rosids</taxon>
        <taxon>fabids</taxon>
        <taxon>Malpighiales</taxon>
        <taxon>Euphorbiaceae</taxon>
        <taxon>Crotonoideae</taxon>
        <taxon>Micrandreae</taxon>
        <taxon>Hevea</taxon>
    </lineage>
</organism>
<protein>
    <submittedName>
        <fullName evidence="1">Uncharacterized protein</fullName>
    </submittedName>
</protein>
<comment type="caution">
    <text evidence="1">The sequence shown here is derived from an EMBL/GenBank/DDBJ whole genome shotgun (WGS) entry which is preliminary data.</text>
</comment>
<dbReference type="GO" id="GO:0005777">
    <property type="term" value="C:peroxisome"/>
    <property type="evidence" value="ECO:0007669"/>
    <property type="project" value="InterPro"/>
</dbReference>
<dbReference type="SUPFAM" id="SSF50494">
    <property type="entry name" value="Trypsin-like serine proteases"/>
    <property type="match status" value="1"/>
</dbReference>
<dbReference type="PANTHER" id="PTHR21004:SF0">
    <property type="entry name" value="PEROXISOMAL LEADER PEPTIDE-PROCESSING PROTEASE"/>
    <property type="match status" value="1"/>
</dbReference>
<dbReference type="Pfam" id="PF13365">
    <property type="entry name" value="Trypsin_2"/>
    <property type="match status" value="1"/>
</dbReference>
<dbReference type="EMBL" id="JAAGAX010000009">
    <property type="protein sequence ID" value="KAF2303306.1"/>
    <property type="molecule type" value="Genomic_DNA"/>
</dbReference>
<evidence type="ECO:0000313" key="2">
    <source>
        <dbReference type="Proteomes" id="UP000467840"/>
    </source>
</evidence>
<dbReference type="AlphaFoldDB" id="A0A6A6LTC1"/>
<gene>
    <name evidence="1" type="ORF">GH714_016518</name>
</gene>
<name>A0A6A6LTC1_HEVBR</name>
<dbReference type="PANTHER" id="PTHR21004">
    <property type="entry name" value="SERINE PROTEASE-RELATED"/>
    <property type="match status" value="1"/>
</dbReference>
<evidence type="ECO:0000313" key="1">
    <source>
        <dbReference type="EMBL" id="KAF2303306.1"/>
    </source>
</evidence>
<sequence length="373" mass="40518">MGFLETVDFVRHFAVMVRVNGPVTLYGKTTLSASGMLLPDTLSDADLAKKSWVWREMLRGVWIRTFSLAHCSTYKIGSLDHGWEVGCSLASHDNGPQNFMDVIQTQVLPNVALTPSNRRGDSLLAVGSPFGVLSPLHFFNRCMGSGVLLNDQGLILTNARLLGPWSFGKTTANGRRDGAKSQAVFLLPEESAFPGYSNVDNHEKSHRLQPEALECVSDQLCPIKLGFACPILGSKACVIGHGLFGPTCGFSPSVCSGVVAKIVKAEAPPYYRQKGDPHFPALLETTVAVHPGGSGRFVINPKGLAEINKSQPCLKDGQFRLKEKVPVQARLFYWLGWASVIVISDESGCLETDVQDISLLQNLDQPNQHLSSV</sequence>
<keyword evidence="2" id="KW-1185">Reference proteome</keyword>
<reference evidence="1 2" key="1">
    <citation type="journal article" date="2020" name="Mol. Plant">
        <title>The Chromosome-Based Rubber Tree Genome Provides New Insights into Spurge Genome Evolution and Rubber Biosynthesis.</title>
        <authorList>
            <person name="Liu J."/>
            <person name="Shi C."/>
            <person name="Shi C.C."/>
            <person name="Li W."/>
            <person name="Zhang Q.J."/>
            <person name="Zhang Y."/>
            <person name="Li K."/>
            <person name="Lu H.F."/>
            <person name="Shi C."/>
            <person name="Zhu S.T."/>
            <person name="Xiao Z.Y."/>
            <person name="Nan H."/>
            <person name="Yue Y."/>
            <person name="Zhu X.G."/>
            <person name="Wu Y."/>
            <person name="Hong X.N."/>
            <person name="Fan G.Y."/>
            <person name="Tong Y."/>
            <person name="Zhang D."/>
            <person name="Mao C.L."/>
            <person name="Liu Y.L."/>
            <person name="Hao S.J."/>
            <person name="Liu W.Q."/>
            <person name="Lv M.Q."/>
            <person name="Zhang H.B."/>
            <person name="Liu Y."/>
            <person name="Hu-Tang G.R."/>
            <person name="Wang J.P."/>
            <person name="Wang J.H."/>
            <person name="Sun Y.H."/>
            <person name="Ni S.B."/>
            <person name="Chen W.B."/>
            <person name="Zhang X.C."/>
            <person name="Jiao Y.N."/>
            <person name="Eichler E.E."/>
            <person name="Li G.H."/>
            <person name="Liu X."/>
            <person name="Gao L.Z."/>
        </authorList>
    </citation>
    <scope>NUCLEOTIDE SEQUENCE [LARGE SCALE GENOMIC DNA]</scope>
    <source>
        <strain evidence="2">cv. GT1</strain>
        <tissue evidence="1">Leaf</tissue>
    </source>
</reference>
<dbReference type="InterPro" id="IPR039245">
    <property type="entry name" value="TYSND1/DEG15"/>
</dbReference>
<proteinExistence type="predicted"/>
<dbReference type="GO" id="GO:0016485">
    <property type="term" value="P:protein processing"/>
    <property type="evidence" value="ECO:0007669"/>
    <property type="project" value="InterPro"/>
</dbReference>